<proteinExistence type="predicted"/>
<evidence type="ECO:0000313" key="1">
    <source>
        <dbReference type="EMBL" id="KAF6156118.1"/>
    </source>
</evidence>
<keyword evidence="2" id="KW-1185">Reference proteome</keyword>
<gene>
    <name evidence="1" type="ORF">GIB67_024088</name>
</gene>
<accession>A0A7J7MN23</accession>
<feature type="non-terminal residue" evidence="1">
    <location>
        <position position="1"/>
    </location>
</feature>
<dbReference type="EMBL" id="JACGCM010001377">
    <property type="protein sequence ID" value="KAF6156118.1"/>
    <property type="molecule type" value="Genomic_DNA"/>
</dbReference>
<sequence>FLFTRSSISSSRRSLVIRYQPQAIKVIVTKTLNPRLWFFTYSEVFHAKSPVSFLTLY</sequence>
<protein>
    <submittedName>
        <fullName evidence="1">Uncharacterized protein</fullName>
    </submittedName>
</protein>
<dbReference type="AlphaFoldDB" id="A0A7J7MN23"/>
<comment type="caution">
    <text evidence="1">The sequence shown here is derived from an EMBL/GenBank/DDBJ whole genome shotgun (WGS) entry which is preliminary data.</text>
</comment>
<evidence type="ECO:0000313" key="2">
    <source>
        <dbReference type="Proteomes" id="UP000541444"/>
    </source>
</evidence>
<organism evidence="1 2">
    <name type="scientific">Kingdonia uniflora</name>
    <dbReference type="NCBI Taxonomy" id="39325"/>
    <lineage>
        <taxon>Eukaryota</taxon>
        <taxon>Viridiplantae</taxon>
        <taxon>Streptophyta</taxon>
        <taxon>Embryophyta</taxon>
        <taxon>Tracheophyta</taxon>
        <taxon>Spermatophyta</taxon>
        <taxon>Magnoliopsida</taxon>
        <taxon>Ranunculales</taxon>
        <taxon>Circaeasteraceae</taxon>
        <taxon>Kingdonia</taxon>
    </lineage>
</organism>
<dbReference type="Proteomes" id="UP000541444">
    <property type="component" value="Unassembled WGS sequence"/>
</dbReference>
<name>A0A7J7MN23_9MAGN</name>
<reference evidence="1 2" key="1">
    <citation type="journal article" date="2020" name="IScience">
        <title>Genome Sequencing of the Endangered Kingdonia uniflora (Circaeasteraceae, Ranunculales) Reveals Potential Mechanisms of Evolutionary Specialization.</title>
        <authorList>
            <person name="Sun Y."/>
            <person name="Deng T."/>
            <person name="Zhang A."/>
            <person name="Moore M.J."/>
            <person name="Landis J.B."/>
            <person name="Lin N."/>
            <person name="Zhang H."/>
            <person name="Zhang X."/>
            <person name="Huang J."/>
            <person name="Zhang X."/>
            <person name="Sun H."/>
            <person name="Wang H."/>
        </authorList>
    </citation>
    <scope>NUCLEOTIDE SEQUENCE [LARGE SCALE GENOMIC DNA]</scope>
    <source>
        <strain evidence="1">TB1705</strain>
        <tissue evidence="1">Leaf</tissue>
    </source>
</reference>